<keyword evidence="3" id="KW-1185">Reference proteome</keyword>
<evidence type="ECO:0000313" key="2">
    <source>
        <dbReference type="EMBL" id="MBE5038259.1"/>
    </source>
</evidence>
<comment type="caution">
    <text evidence="2">The sequence shown here is derived from an EMBL/GenBank/DDBJ whole genome shotgun (WGS) entry which is preliminary data.</text>
</comment>
<organism evidence="2 3">
    <name type="scientific">Gemmiger gallinarum</name>
    <dbReference type="NCBI Taxonomy" id="2779354"/>
    <lineage>
        <taxon>Bacteria</taxon>
        <taxon>Bacillati</taxon>
        <taxon>Bacillota</taxon>
        <taxon>Clostridia</taxon>
        <taxon>Eubacteriales</taxon>
        <taxon>Gemmiger</taxon>
    </lineage>
</organism>
<dbReference type="CDD" id="cd06555">
    <property type="entry name" value="ASCH_PF0470_like"/>
    <property type="match status" value="1"/>
</dbReference>
<evidence type="ECO:0000313" key="3">
    <source>
        <dbReference type="Proteomes" id="UP000768567"/>
    </source>
</evidence>
<reference evidence="2 3" key="1">
    <citation type="submission" date="2020-10" db="EMBL/GenBank/DDBJ databases">
        <title>ChiBAC.</title>
        <authorList>
            <person name="Zenner C."/>
            <person name="Hitch T.C.A."/>
            <person name="Clavel T."/>
        </authorList>
    </citation>
    <scope>NUCLEOTIDE SEQUENCE [LARGE SCALE GENOMIC DNA]</scope>
    <source>
        <strain evidence="2 3">DSM 109015</strain>
    </source>
</reference>
<feature type="domain" description="ASCH" evidence="1">
    <location>
        <begin position="5"/>
        <end position="102"/>
    </location>
</feature>
<dbReference type="InterPro" id="IPR015947">
    <property type="entry name" value="PUA-like_sf"/>
</dbReference>
<dbReference type="EMBL" id="JADCKC010000003">
    <property type="protein sequence ID" value="MBE5038259.1"/>
    <property type="molecule type" value="Genomic_DNA"/>
</dbReference>
<dbReference type="InterPro" id="IPR007374">
    <property type="entry name" value="ASCH_domain"/>
</dbReference>
<sequence>MLHCMNLQPEPFRKIKAGEKTIELRLNDPKRQKIQAGDQIEFLNLGDGLQKIRVQVIAVHRFASFAELYQALPLLSCGYKPGDKPDPKDMDSYYSREEQQKYGAVGIEMALMD</sequence>
<dbReference type="Gene3D" id="2.30.130.30">
    <property type="entry name" value="Hypothetical protein"/>
    <property type="match status" value="1"/>
</dbReference>
<dbReference type="Proteomes" id="UP000768567">
    <property type="component" value="Unassembled WGS sequence"/>
</dbReference>
<dbReference type="Pfam" id="PF04266">
    <property type="entry name" value="ASCH"/>
    <property type="match status" value="1"/>
</dbReference>
<dbReference type="SUPFAM" id="SSF88697">
    <property type="entry name" value="PUA domain-like"/>
    <property type="match status" value="1"/>
</dbReference>
<proteinExistence type="predicted"/>
<dbReference type="SMART" id="SM01022">
    <property type="entry name" value="ASCH"/>
    <property type="match status" value="1"/>
</dbReference>
<accession>A0ABR9R550</accession>
<gene>
    <name evidence="2" type="ORF">INF35_10720</name>
</gene>
<evidence type="ECO:0000259" key="1">
    <source>
        <dbReference type="SMART" id="SM01022"/>
    </source>
</evidence>
<name>A0ABR9R550_9FIRM</name>
<protein>
    <submittedName>
        <fullName evidence="2">ASCH domain-containing protein</fullName>
    </submittedName>
</protein>
<dbReference type="RefSeq" id="WP_193502297.1">
    <property type="nucleotide sequence ID" value="NZ_JADCKC010000003.1"/>
</dbReference>